<name>W4PYH1_9BACI</name>
<reference evidence="9" key="1">
    <citation type="journal article" date="2014" name="Genome Announc.">
        <title>Draft Genome Sequences of Three Alkaliphilic Bacillus Strains, Bacillus wakoensis JCM 9140T, Bacillus akibai JCM 9157T, and Bacillus hemicellulosilyticus JCM 9152T.</title>
        <authorList>
            <person name="Yuki M."/>
            <person name="Oshima K."/>
            <person name="Suda W."/>
            <person name="Oshida Y."/>
            <person name="Kitamura K."/>
            <person name="Iida T."/>
            <person name="Hattori M."/>
            <person name="Ohkuma M."/>
        </authorList>
    </citation>
    <scope>NUCLEOTIDE SEQUENCE [LARGE SCALE GENOMIC DNA]</scope>
    <source>
        <strain evidence="9">JCM 9140</strain>
    </source>
</reference>
<dbReference type="Proteomes" id="UP000018890">
    <property type="component" value="Unassembled WGS sequence"/>
</dbReference>
<dbReference type="Pfam" id="PF01757">
    <property type="entry name" value="Acyl_transf_3"/>
    <property type="match status" value="1"/>
</dbReference>
<feature type="transmembrane region" description="Helical" evidence="7">
    <location>
        <begin position="313"/>
        <end position="332"/>
    </location>
</feature>
<feature type="transmembrane region" description="Helical" evidence="7">
    <location>
        <begin position="152"/>
        <end position="170"/>
    </location>
</feature>
<gene>
    <name evidence="9" type="ORF">JCM9140_447</name>
</gene>
<feature type="domain" description="Acyltransferase 3" evidence="8">
    <location>
        <begin position="11"/>
        <end position="328"/>
    </location>
</feature>
<dbReference type="InterPro" id="IPR002656">
    <property type="entry name" value="Acyl_transf_3_dom"/>
</dbReference>
<evidence type="ECO:0000256" key="3">
    <source>
        <dbReference type="ARBA" id="ARBA00022475"/>
    </source>
</evidence>
<sequence>MKQTNTVNEIFLLRSIACLSIVLLHSIGLGLNSSETQMYMVTLLDSLHLILYFGTPLFIFISQFLISYSYKDKELPPSFLKKRFLFIFLPFLSMALFYSLPYATTVLDWGQKLFLNAIVGDFHGYFILILFQFYLLHAFFSHHLTTFKPKHVLVTAFFINFIYLAIFNFGSPPQSWPFSTYIWERFYWVPMPGWIFYYFLGYYCGRNYEWFRKWLQENRRFILLAPFITTGILLFAYHSELLVVHSSKRIDLLFHTTAICFLLFYLAQKIRKLPFFFKWISKYSFGIYLVHMFYLSVLNILNESVALPQNAMYVFFLFSFSTLLSIATIHYLSKWKYSIYIIGKLPDHEKRKPVILENPREHKKASSH</sequence>
<dbReference type="EMBL" id="BAUT01000002">
    <property type="protein sequence ID" value="GAE24513.1"/>
    <property type="molecule type" value="Genomic_DNA"/>
</dbReference>
<evidence type="ECO:0000256" key="5">
    <source>
        <dbReference type="ARBA" id="ARBA00022989"/>
    </source>
</evidence>
<keyword evidence="6 7" id="KW-0472">Membrane</keyword>
<keyword evidence="3" id="KW-1003">Cell membrane</keyword>
<evidence type="ECO:0000256" key="1">
    <source>
        <dbReference type="ARBA" id="ARBA00004651"/>
    </source>
</evidence>
<accession>W4PYH1</accession>
<feature type="transmembrane region" description="Helical" evidence="7">
    <location>
        <begin position="12"/>
        <end position="29"/>
    </location>
</feature>
<dbReference type="PANTHER" id="PTHR40074">
    <property type="entry name" value="O-ACETYLTRANSFERASE WECH"/>
    <property type="match status" value="1"/>
</dbReference>
<dbReference type="AlphaFoldDB" id="W4PYH1"/>
<feature type="transmembrane region" description="Helical" evidence="7">
    <location>
        <begin position="221"/>
        <end position="238"/>
    </location>
</feature>
<keyword evidence="10" id="KW-1185">Reference proteome</keyword>
<feature type="transmembrane region" description="Helical" evidence="7">
    <location>
        <begin position="182"/>
        <end position="200"/>
    </location>
</feature>
<dbReference type="GO" id="GO:0005886">
    <property type="term" value="C:plasma membrane"/>
    <property type="evidence" value="ECO:0007669"/>
    <property type="project" value="UniProtKB-SubCell"/>
</dbReference>
<evidence type="ECO:0000256" key="4">
    <source>
        <dbReference type="ARBA" id="ARBA00022692"/>
    </source>
</evidence>
<comment type="subcellular location">
    <subcellularLocation>
        <location evidence="1">Cell membrane</location>
        <topology evidence="1">Multi-pass membrane protein</topology>
    </subcellularLocation>
</comment>
<proteinExistence type="inferred from homology"/>
<dbReference type="GO" id="GO:0016413">
    <property type="term" value="F:O-acetyltransferase activity"/>
    <property type="evidence" value="ECO:0007669"/>
    <property type="project" value="TreeGrafter"/>
</dbReference>
<feature type="transmembrane region" description="Helical" evidence="7">
    <location>
        <begin position="250"/>
        <end position="267"/>
    </location>
</feature>
<evidence type="ECO:0000313" key="10">
    <source>
        <dbReference type="Proteomes" id="UP000018890"/>
    </source>
</evidence>
<comment type="similarity">
    <text evidence="2">Belongs to the acyltransferase 3 family.</text>
</comment>
<feature type="transmembrane region" description="Helical" evidence="7">
    <location>
        <begin position="279"/>
        <end position="301"/>
    </location>
</feature>
<organism evidence="9 10">
    <name type="scientific">Halalkalibacter wakoensis JCM 9140</name>
    <dbReference type="NCBI Taxonomy" id="1236970"/>
    <lineage>
        <taxon>Bacteria</taxon>
        <taxon>Bacillati</taxon>
        <taxon>Bacillota</taxon>
        <taxon>Bacilli</taxon>
        <taxon>Bacillales</taxon>
        <taxon>Bacillaceae</taxon>
        <taxon>Halalkalibacter</taxon>
    </lineage>
</organism>
<feature type="transmembrane region" description="Helical" evidence="7">
    <location>
        <begin position="122"/>
        <end position="140"/>
    </location>
</feature>
<evidence type="ECO:0000313" key="9">
    <source>
        <dbReference type="EMBL" id="GAE24513.1"/>
    </source>
</evidence>
<evidence type="ECO:0000256" key="6">
    <source>
        <dbReference type="ARBA" id="ARBA00023136"/>
    </source>
</evidence>
<dbReference type="RefSeq" id="WP_052002001.1">
    <property type="nucleotide sequence ID" value="NZ_BAUT01000002.1"/>
</dbReference>
<dbReference type="GO" id="GO:0009246">
    <property type="term" value="P:enterobacterial common antigen biosynthetic process"/>
    <property type="evidence" value="ECO:0007669"/>
    <property type="project" value="TreeGrafter"/>
</dbReference>
<evidence type="ECO:0000256" key="7">
    <source>
        <dbReference type="SAM" id="Phobius"/>
    </source>
</evidence>
<keyword evidence="5 7" id="KW-1133">Transmembrane helix</keyword>
<dbReference type="PANTHER" id="PTHR40074:SF2">
    <property type="entry name" value="O-ACETYLTRANSFERASE WECH"/>
    <property type="match status" value="1"/>
</dbReference>
<protein>
    <recommendedName>
        <fullName evidence="8">Acyltransferase 3 domain-containing protein</fullName>
    </recommendedName>
</protein>
<dbReference type="OrthoDB" id="65129at2"/>
<feature type="transmembrane region" description="Helical" evidence="7">
    <location>
        <begin position="49"/>
        <end position="71"/>
    </location>
</feature>
<evidence type="ECO:0000259" key="8">
    <source>
        <dbReference type="Pfam" id="PF01757"/>
    </source>
</evidence>
<comment type="caution">
    <text evidence="9">The sequence shown here is derived from an EMBL/GenBank/DDBJ whole genome shotgun (WGS) entry which is preliminary data.</text>
</comment>
<feature type="transmembrane region" description="Helical" evidence="7">
    <location>
        <begin position="83"/>
        <end position="102"/>
    </location>
</feature>
<keyword evidence="4 7" id="KW-0812">Transmembrane</keyword>
<evidence type="ECO:0000256" key="2">
    <source>
        <dbReference type="ARBA" id="ARBA00007400"/>
    </source>
</evidence>
<dbReference type="STRING" id="1236970.JCM9140_447"/>